<dbReference type="InterPro" id="IPR050273">
    <property type="entry name" value="GppA/Ppx_hydrolase"/>
</dbReference>
<dbReference type="RefSeq" id="WP_035599910.1">
    <property type="nucleotide sequence ID" value="NZ_ARYM01000016.1"/>
</dbReference>
<comment type="caution">
    <text evidence="4">The sequence shown here is derived from an EMBL/GenBank/DDBJ whole genome shotgun (WGS) entry which is preliminary data.</text>
</comment>
<feature type="region of interest" description="Disordered" evidence="2">
    <location>
        <begin position="1"/>
        <end position="22"/>
    </location>
</feature>
<dbReference type="InterPro" id="IPR043129">
    <property type="entry name" value="ATPase_NBD"/>
</dbReference>
<name>A0A062VBS6_9PROT</name>
<evidence type="ECO:0000259" key="3">
    <source>
        <dbReference type="Pfam" id="PF02541"/>
    </source>
</evidence>
<dbReference type="Pfam" id="PF02541">
    <property type="entry name" value="Ppx-GppA"/>
    <property type="match status" value="1"/>
</dbReference>
<dbReference type="InterPro" id="IPR003695">
    <property type="entry name" value="Ppx_GppA_N"/>
</dbReference>
<dbReference type="GO" id="GO:0016462">
    <property type="term" value="F:pyrophosphatase activity"/>
    <property type="evidence" value="ECO:0007669"/>
    <property type="project" value="TreeGrafter"/>
</dbReference>
<evidence type="ECO:0000256" key="1">
    <source>
        <dbReference type="ARBA" id="ARBA00007381"/>
    </source>
</evidence>
<protein>
    <submittedName>
        <fullName evidence="4">Ppx/GppA family phosphatase</fullName>
    </submittedName>
</protein>
<dbReference type="STRING" id="1280954.HPO_13587"/>
<dbReference type="OrthoDB" id="9793035at2"/>
<comment type="similarity">
    <text evidence="1">Belongs to the heat shock protein 70 family.</text>
</comment>
<dbReference type="PROSITE" id="PS00329">
    <property type="entry name" value="HSP70_2"/>
    <property type="match status" value="1"/>
</dbReference>
<organism evidence="4 5">
    <name type="scientific">Hyphomonas polymorpha PS728</name>
    <dbReference type="NCBI Taxonomy" id="1280954"/>
    <lineage>
        <taxon>Bacteria</taxon>
        <taxon>Pseudomonadati</taxon>
        <taxon>Pseudomonadota</taxon>
        <taxon>Alphaproteobacteria</taxon>
        <taxon>Hyphomonadales</taxon>
        <taxon>Hyphomonadaceae</taxon>
        <taxon>Hyphomonas</taxon>
    </lineage>
</organism>
<sequence length="366" mass="40001">MADKKDRGGPPKRAQARPTTSRPLYAAVDLGTNNCRLLVAEPRGQTFRVVDSHSQIARLGEGLHDTGRLSDAAIERALDALHVIRRKLRHHGVGRVRCIATEACRKAENGAEFIQRVHSETGLTFKVIGAKEEARLATIGCHDLLVAPAKSVLVVDIGGGSTELSLLDAEATRGQGLKGMLNRAPIIDWTSLKMGVVTMSDAFREHEEAEAWPLMLARARGIVASWPGLAAVQERLAADEGYLIGTSGTVTCLAGVHLKLDRYRRDKVDGAWMSRAEGSATIDMLRELGVAGRARLPTIGEERAPLMLAGCSIMQAVWEAFEGTRLRVADRGLREGLLLSMMYGQPRNRNRRRKGRRPSLQETPNE</sequence>
<reference evidence="4 5" key="1">
    <citation type="journal article" date="2014" name="Antonie Van Leeuwenhoek">
        <title>Hyphomonas beringensis sp. nov. and Hyphomonas chukchiensis sp. nov., isolated from surface seawater of the Bering Sea and Chukchi Sea.</title>
        <authorList>
            <person name="Li C."/>
            <person name="Lai Q."/>
            <person name="Li G."/>
            <person name="Dong C."/>
            <person name="Wang J."/>
            <person name="Liao Y."/>
            <person name="Shao Z."/>
        </authorList>
    </citation>
    <scope>NUCLEOTIDE SEQUENCE [LARGE SCALE GENOMIC DNA]</scope>
    <source>
        <strain evidence="4 5">PS728</strain>
    </source>
</reference>
<dbReference type="CDD" id="cd24054">
    <property type="entry name" value="ASKHA_NBD_AaPPX-GppA_MtPPX2-like"/>
    <property type="match status" value="1"/>
</dbReference>
<dbReference type="InterPro" id="IPR018181">
    <property type="entry name" value="Heat_shock_70_CS"/>
</dbReference>
<evidence type="ECO:0000313" key="4">
    <source>
        <dbReference type="EMBL" id="KCZ97701.1"/>
    </source>
</evidence>
<dbReference type="Gene3D" id="3.30.420.150">
    <property type="entry name" value="Exopolyphosphatase. Domain 2"/>
    <property type="match status" value="1"/>
</dbReference>
<feature type="region of interest" description="Disordered" evidence="2">
    <location>
        <begin position="344"/>
        <end position="366"/>
    </location>
</feature>
<evidence type="ECO:0000313" key="5">
    <source>
        <dbReference type="Proteomes" id="UP000027100"/>
    </source>
</evidence>
<dbReference type="Gene3D" id="3.30.420.40">
    <property type="match status" value="1"/>
</dbReference>
<evidence type="ECO:0000256" key="2">
    <source>
        <dbReference type="SAM" id="MobiDB-lite"/>
    </source>
</evidence>
<feature type="domain" description="Ppx/GppA phosphatase N-terminal" evidence="3">
    <location>
        <begin position="39"/>
        <end position="342"/>
    </location>
</feature>
<dbReference type="AlphaFoldDB" id="A0A062VBS6"/>
<feature type="compositionally biased region" description="Basic residues" evidence="2">
    <location>
        <begin position="348"/>
        <end position="357"/>
    </location>
</feature>
<proteinExistence type="inferred from homology"/>
<dbReference type="SUPFAM" id="SSF53067">
    <property type="entry name" value="Actin-like ATPase domain"/>
    <property type="match status" value="2"/>
</dbReference>
<dbReference type="PANTHER" id="PTHR30005">
    <property type="entry name" value="EXOPOLYPHOSPHATASE"/>
    <property type="match status" value="1"/>
</dbReference>
<dbReference type="Proteomes" id="UP000027100">
    <property type="component" value="Unassembled WGS sequence"/>
</dbReference>
<dbReference type="PANTHER" id="PTHR30005:SF0">
    <property type="entry name" value="RETROGRADE REGULATION PROTEIN 2"/>
    <property type="match status" value="1"/>
</dbReference>
<dbReference type="PATRIC" id="fig|1280954.3.peg.2751"/>
<accession>A0A062VBS6</accession>
<dbReference type="eggNOG" id="COG0248">
    <property type="taxonomic scope" value="Bacteria"/>
</dbReference>
<dbReference type="EMBL" id="ARYM01000016">
    <property type="protein sequence ID" value="KCZ97701.1"/>
    <property type="molecule type" value="Genomic_DNA"/>
</dbReference>
<gene>
    <name evidence="4" type="ORF">HPO_13587</name>
</gene>
<keyword evidence="5" id="KW-1185">Reference proteome</keyword>